<dbReference type="Pfam" id="PF07277">
    <property type="entry name" value="SapC"/>
    <property type="match status" value="1"/>
</dbReference>
<gene>
    <name evidence="1" type="ORF">ACFOEB_09730</name>
</gene>
<proteinExistence type="predicted"/>
<organism evidence="1 2">
    <name type="scientific">Gilvimarinus japonicus</name>
    <dbReference type="NCBI Taxonomy" id="1796469"/>
    <lineage>
        <taxon>Bacteria</taxon>
        <taxon>Pseudomonadati</taxon>
        <taxon>Pseudomonadota</taxon>
        <taxon>Gammaproteobacteria</taxon>
        <taxon>Cellvibrionales</taxon>
        <taxon>Cellvibrionaceae</taxon>
        <taxon>Gilvimarinus</taxon>
    </lineage>
</organism>
<comment type="caution">
    <text evidence="1">The sequence shown here is derived from an EMBL/GenBank/DDBJ whole genome shotgun (WGS) entry which is preliminary data.</text>
</comment>
<sequence length="233" mass="25715">MSRAAEVLDSTKHKKLRVLANCWADQCYQCDSVNVVISELQNLVHEYPILIAKNPTSGRFQLRALLGLGDGKNLYVQDGIWRAGCYPLEVLSRPFRLCVPDANASAAGVIAVEPDSELFSEEEGEPLFQEDGSPSAMLQRITQVFSALLNGQQQSEDFLARLHKWGLIEPVSIGVTLNDGTQKALEGLYGINEDSLKALPDEALSESHKNGDLYAIHLILSSSVHIEKLARWQ</sequence>
<name>A0ABV7HRN7_9GAMM</name>
<dbReference type="InterPro" id="IPR010836">
    <property type="entry name" value="SapC"/>
</dbReference>
<dbReference type="EMBL" id="JBHRTL010000006">
    <property type="protein sequence ID" value="MFC3155476.1"/>
    <property type="molecule type" value="Genomic_DNA"/>
</dbReference>
<evidence type="ECO:0000313" key="2">
    <source>
        <dbReference type="Proteomes" id="UP001595548"/>
    </source>
</evidence>
<keyword evidence="2" id="KW-1185">Reference proteome</keyword>
<accession>A0ABV7HRN7</accession>
<dbReference type="Proteomes" id="UP001595548">
    <property type="component" value="Unassembled WGS sequence"/>
</dbReference>
<dbReference type="RefSeq" id="WP_382416186.1">
    <property type="nucleotide sequence ID" value="NZ_AP031500.1"/>
</dbReference>
<reference evidence="2" key="1">
    <citation type="journal article" date="2019" name="Int. J. Syst. Evol. Microbiol.">
        <title>The Global Catalogue of Microorganisms (GCM) 10K type strain sequencing project: providing services to taxonomists for standard genome sequencing and annotation.</title>
        <authorList>
            <consortium name="The Broad Institute Genomics Platform"/>
            <consortium name="The Broad Institute Genome Sequencing Center for Infectious Disease"/>
            <person name="Wu L."/>
            <person name="Ma J."/>
        </authorList>
    </citation>
    <scope>NUCLEOTIDE SEQUENCE [LARGE SCALE GENOMIC DNA]</scope>
    <source>
        <strain evidence="2">KCTC 52141</strain>
    </source>
</reference>
<evidence type="ECO:0000313" key="1">
    <source>
        <dbReference type="EMBL" id="MFC3155476.1"/>
    </source>
</evidence>
<protein>
    <submittedName>
        <fullName evidence="1">SapC family protein</fullName>
    </submittedName>
</protein>